<accession>A0A831PSQ3</accession>
<gene>
    <name evidence="1" type="ORF">ENN52_00560</name>
</gene>
<dbReference type="AlphaFoldDB" id="A0A831PSQ3"/>
<dbReference type="InterPro" id="IPR036439">
    <property type="entry name" value="Dockerin_dom_sf"/>
</dbReference>
<dbReference type="Gene3D" id="2.60.120.380">
    <property type="match status" value="1"/>
</dbReference>
<comment type="caution">
    <text evidence="1">The sequence shown here is derived from an EMBL/GenBank/DDBJ whole genome shotgun (WGS) entry which is preliminary data.</text>
</comment>
<dbReference type="InterPro" id="IPR018247">
    <property type="entry name" value="EF_Hand_1_Ca_BS"/>
</dbReference>
<evidence type="ECO:0008006" key="2">
    <source>
        <dbReference type="Google" id="ProtNLM"/>
    </source>
</evidence>
<protein>
    <recommendedName>
        <fullName evidence="2">Dockerin domain-containing protein</fullName>
    </recommendedName>
</protein>
<sequence>MRGEYLSKRSRSACAVALLVVIIGISGTAAGSEVVELFEPRAIAIPIGFGENVSGEIISTGYMGTYSFRAEANDSVYLRMGTKTSSLDPMLILIGPDGGEINRTQGYTSVELHELLGADGTYTILVGDDNDHDTGPYGLFLQRTNNPGNTVEIVGKSLVGTISTTGGMQTFTFTVGAGDAAYIRMGAKNSPLDPMLILFGPDGGEINRTWGYISTELFEGLGVGGTYTVLAGDDNGYDTGTFGIFAQVTTNPVNATLLQSGENTTATITVPGGMDTYCFFAAAGMRCFARMGTRASSLDPMLILFGPDGVEINRTQGYTSTEMDEVLDTAGMYTLLAGDDNGHDTGIYGLYIWVQEPPVMLVPFPGYEEMPTDPDGDGLYEDVDGDGVIGFNDVVVYYANLRFVEENEPLEAFDYDENGRIGFNDVIVLYGEVP</sequence>
<dbReference type="Proteomes" id="UP000885648">
    <property type="component" value="Unassembled WGS sequence"/>
</dbReference>
<organism evidence="1">
    <name type="scientific">Methanofollis liminatans</name>
    <dbReference type="NCBI Taxonomy" id="2201"/>
    <lineage>
        <taxon>Archaea</taxon>
        <taxon>Methanobacteriati</taxon>
        <taxon>Methanobacteriota</taxon>
        <taxon>Stenosarchaea group</taxon>
        <taxon>Methanomicrobia</taxon>
        <taxon>Methanomicrobiales</taxon>
        <taxon>Methanomicrobiaceae</taxon>
        <taxon>Methanofollis</taxon>
    </lineage>
</organism>
<dbReference type="GO" id="GO:0000272">
    <property type="term" value="P:polysaccharide catabolic process"/>
    <property type="evidence" value="ECO:0007669"/>
    <property type="project" value="InterPro"/>
</dbReference>
<name>A0A831PSQ3_9EURY</name>
<reference evidence="1" key="1">
    <citation type="journal article" date="2020" name="mSystems">
        <title>Genome- and Community-Level Interaction Insights into Carbon Utilization and Element Cycling Functions of Hydrothermarchaeota in Hydrothermal Sediment.</title>
        <authorList>
            <person name="Zhou Z."/>
            <person name="Liu Y."/>
            <person name="Xu W."/>
            <person name="Pan J."/>
            <person name="Luo Z.H."/>
            <person name="Li M."/>
        </authorList>
    </citation>
    <scope>NUCLEOTIDE SEQUENCE</scope>
    <source>
        <strain evidence="1">SpSt-1183</strain>
    </source>
</reference>
<dbReference type="PROSITE" id="PS00018">
    <property type="entry name" value="EF_HAND_1"/>
    <property type="match status" value="2"/>
</dbReference>
<dbReference type="EMBL" id="DSBY01000028">
    <property type="protein sequence ID" value="HDS62628.1"/>
    <property type="molecule type" value="Genomic_DNA"/>
</dbReference>
<proteinExistence type="predicted"/>
<evidence type="ECO:0000313" key="1">
    <source>
        <dbReference type="EMBL" id="HDS62628.1"/>
    </source>
</evidence>
<dbReference type="SUPFAM" id="SSF63446">
    <property type="entry name" value="Type I dockerin domain"/>
    <property type="match status" value="1"/>
</dbReference>